<feature type="transmembrane region" description="Helical" evidence="8">
    <location>
        <begin position="452"/>
        <end position="478"/>
    </location>
</feature>
<dbReference type="InterPro" id="IPR005829">
    <property type="entry name" value="Sugar_transporter_CS"/>
</dbReference>
<keyword evidence="6 8" id="KW-1133">Transmembrane helix</keyword>
<dbReference type="GO" id="GO:0005886">
    <property type="term" value="C:plasma membrane"/>
    <property type="evidence" value="ECO:0007669"/>
    <property type="project" value="UniProtKB-SubCell"/>
</dbReference>
<feature type="transmembrane region" description="Helical" evidence="8">
    <location>
        <begin position="195"/>
        <end position="214"/>
    </location>
</feature>
<dbReference type="GO" id="GO:0022857">
    <property type="term" value="F:transmembrane transporter activity"/>
    <property type="evidence" value="ECO:0007669"/>
    <property type="project" value="InterPro"/>
</dbReference>
<feature type="transmembrane region" description="Helical" evidence="8">
    <location>
        <begin position="46"/>
        <end position="64"/>
    </location>
</feature>
<dbReference type="InterPro" id="IPR011701">
    <property type="entry name" value="MFS"/>
</dbReference>
<keyword evidence="4" id="KW-1003">Cell membrane</keyword>
<evidence type="ECO:0000256" key="9">
    <source>
        <dbReference type="SAM" id="SignalP"/>
    </source>
</evidence>
<comment type="caution">
    <text evidence="11">The sequence shown here is derived from an EMBL/GenBank/DDBJ whole genome shotgun (WGS) entry which is preliminary data.</text>
</comment>
<dbReference type="FunFam" id="1.20.1720.10:FF:000004">
    <property type="entry name" value="EmrB/QacA family drug resistance transporter"/>
    <property type="match status" value="1"/>
</dbReference>
<feature type="transmembrane region" description="Helical" evidence="8">
    <location>
        <begin position="162"/>
        <end position="183"/>
    </location>
</feature>
<evidence type="ECO:0000256" key="7">
    <source>
        <dbReference type="ARBA" id="ARBA00023136"/>
    </source>
</evidence>
<feature type="transmembrane region" description="Helical" evidence="8">
    <location>
        <begin position="392"/>
        <end position="415"/>
    </location>
</feature>
<evidence type="ECO:0000256" key="2">
    <source>
        <dbReference type="ARBA" id="ARBA00007520"/>
    </source>
</evidence>
<gene>
    <name evidence="11" type="ORF">HNR07_004341</name>
</gene>
<dbReference type="Pfam" id="PF07690">
    <property type="entry name" value="MFS_1"/>
    <property type="match status" value="1"/>
</dbReference>
<feature type="chain" id="PRO_5032409974" evidence="9">
    <location>
        <begin position="31"/>
        <end position="496"/>
    </location>
</feature>
<evidence type="ECO:0000256" key="3">
    <source>
        <dbReference type="ARBA" id="ARBA00022448"/>
    </source>
</evidence>
<evidence type="ECO:0000313" key="12">
    <source>
        <dbReference type="Proteomes" id="UP000579647"/>
    </source>
</evidence>
<comment type="similarity">
    <text evidence="2">Belongs to the major facilitator superfamily. TCR/Tet family.</text>
</comment>
<keyword evidence="7 8" id="KW-0472">Membrane</keyword>
<comment type="subcellular location">
    <subcellularLocation>
        <location evidence="1">Cell membrane</location>
        <topology evidence="1">Multi-pass membrane protein</topology>
    </subcellularLocation>
</comment>
<keyword evidence="9" id="KW-0732">Signal</keyword>
<evidence type="ECO:0000256" key="4">
    <source>
        <dbReference type="ARBA" id="ARBA00022475"/>
    </source>
</evidence>
<keyword evidence="12" id="KW-1185">Reference proteome</keyword>
<accession>A0A840WAM9</accession>
<name>A0A840WAM9_9ACTN</name>
<reference evidence="11 12" key="1">
    <citation type="submission" date="2020-08" db="EMBL/GenBank/DDBJ databases">
        <title>Sequencing the genomes of 1000 actinobacteria strains.</title>
        <authorList>
            <person name="Klenk H.-P."/>
        </authorList>
    </citation>
    <scope>NUCLEOTIDE SEQUENCE [LARGE SCALE GENOMIC DNA]</scope>
    <source>
        <strain evidence="11 12">DSM 44598</strain>
    </source>
</reference>
<evidence type="ECO:0000313" key="11">
    <source>
        <dbReference type="EMBL" id="MBB5493204.1"/>
    </source>
</evidence>
<dbReference type="RefSeq" id="WP_312893925.1">
    <property type="nucleotide sequence ID" value="NZ_BAAAKM010000007.1"/>
</dbReference>
<feature type="signal peptide" evidence="9">
    <location>
        <begin position="1"/>
        <end position="30"/>
    </location>
</feature>
<proteinExistence type="inferred from homology"/>
<dbReference type="InterPro" id="IPR036259">
    <property type="entry name" value="MFS_trans_sf"/>
</dbReference>
<dbReference type="PROSITE" id="PS50850">
    <property type="entry name" value="MFS"/>
    <property type="match status" value="1"/>
</dbReference>
<dbReference type="AlphaFoldDB" id="A0A840WAM9"/>
<dbReference type="Gene3D" id="1.20.1250.20">
    <property type="entry name" value="MFS general substrate transporter like domains"/>
    <property type="match status" value="1"/>
</dbReference>
<protein>
    <submittedName>
        <fullName evidence="11">EmrB/QacA subfamily drug resistance transporter</fullName>
    </submittedName>
</protein>
<evidence type="ECO:0000256" key="5">
    <source>
        <dbReference type="ARBA" id="ARBA00022692"/>
    </source>
</evidence>
<feature type="transmembrane region" description="Helical" evidence="8">
    <location>
        <begin position="226"/>
        <end position="244"/>
    </location>
</feature>
<evidence type="ECO:0000256" key="8">
    <source>
        <dbReference type="SAM" id="Phobius"/>
    </source>
</evidence>
<sequence length="496" mass="50356">MAPRPTAVALALPGLLLAMLLAALDQTAMAPALPDVAGDLGGLEQMPTVITAYLVAATAVMPVYGRLGDRYGRKPLIQAAVLLFVVGALLAATATTLPGFVTARVVQGLGGGGLMIGAQAIVGEIVSPRERGRYLGLFGAVYVLAAVGGPLLGGLVVDHLSWRWIFAVHPPLGVAALVALSLTLRLPRPEDRPPVDYAGAAALASTVVGVVGAADALARPDAYPSWALPALAAWTTLALGVWAVTARLARDPVLPPRLLRERAFALPVAVSFLIGFGLFGTLTYVPAFAQVALGTTATRAGLLVTAMMAGALVTTVVSGLLITRTGHYRGYPIAGTALAAIGLTLLGLTGERLDTGTLAALLVLIGLGIGLVMQVVMLAAQNAVGRADLGAATSSVLFLRQVGASVGVAVVGALITRSFGERVPAGVTDPSSLSPESIAALPEPTRGLVESAFGAAVPSALLAMAPLLGLAFLLTLALPALPLRTTAHTDLDKESR</sequence>
<dbReference type="SUPFAM" id="SSF103473">
    <property type="entry name" value="MFS general substrate transporter"/>
    <property type="match status" value="1"/>
</dbReference>
<dbReference type="InterPro" id="IPR020846">
    <property type="entry name" value="MFS_dom"/>
</dbReference>
<feature type="transmembrane region" description="Helical" evidence="8">
    <location>
        <begin position="264"/>
        <end position="288"/>
    </location>
</feature>
<feature type="transmembrane region" description="Helical" evidence="8">
    <location>
        <begin position="356"/>
        <end position="380"/>
    </location>
</feature>
<feature type="transmembrane region" description="Helical" evidence="8">
    <location>
        <begin position="330"/>
        <end position="350"/>
    </location>
</feature>
<organism evidence="11 12">
    <name type="scientific">Nocardiopsis metallicus</name>
    <dbReference type="NCBI Taxonomy" id="179819"/>
    <lineage>
        <taxon>Bacteria</taxon>
        <taxon>Bacillati</taxon>
        <taxon>Actinomycetota</taxon>
        <taxon>Actinomycetes</taxon>
        <taxon>Streptosporangiales</taxon>
        <taxon>Nocardiopsidaceae</taxon>
        <taxon>Nocardiopsis</taxon>
    </lineage>
</organism>
<dbReference type="PRINTS" id="PR01036">
    <property type="entry name" value="TCRTETB"/>
</dbReference>
<feature type="transmembrane region" description="Helical" evidence="8">
    <location>
        <begin position="134"/>
        <end position="156"/>
    </location>
</feature>
<feature type="transmembrane region" description="Helical" evidence="8">
    <location>
        <begin position="300"/>
        <end position="323"/>
    </location>
</feature>
<dbReference type="Gene3D" id="1.20.1720.10">
    <property type="entry name" value="Multidrug resistance protein D"/>
    <property type="match status" value="1"/>
</dbReference>
<keyword evidence="3" id="KW-0813">Transport</keyword>
<evidence type="ECO:0000259" key="10">
    <source>
        <dbReference type="PROSITE" id="PS50850"/>
    </source>
</evidence>
<dbReference type="PANTHER" id="PTHR23501">
    <property type="entry name" value="MAJOR FACILITATOR SUPERFAMILY"/>
    <property type="match status" value="1"/>
</dbReference>
<dbReference type="Proteomes" id="UP000579647">
    <property type="component" value="Unassembled WGS sequence"/>
</dbReference>
<dbReference type="EMBL" id="JACHDO010000001">
    <property type="protein sequence ID" value="MBB5493204.1"/>
    <property type="molecule type" value="Genomic_DNA"/>
</dbReference>
<feature type="transmembrane region" description="Helical" evidence="8">
    <location>
        <begin position="76"/>
        <end position="95"/>
    </location>
</feature>
<dbReference type="PANTHER" id="PTHR23501:SF197">
    <property type="entry name" value="COMD"/>
    <property type="match status" value="1"/>
</dbReference>
<evidence type="ECO:0000256" key="1">
    <source>
        <dbReference type="ARBA" id="ARBA00004651"/>
    </source>
</evidence>
<keyword evidence="5 8" id="KW-0812">Transmembrane</keyword>
<evidence type="ECO:0000256" key="6">
    <source>
        <dbReference type="ARBA" id="ARBA00022989"/>
    </source>
</evidence>
<feature type="domain" description="Major facilitator superfamily (MFS) profile" evidence="10">
    <location>
        <begin position="11"/>
        <end position="483"/>
    </location>
</feature>
<dbReference type="PROSITE" id="PS00217">
    <property type="entry name" value="SUGAR_TRANSPORT_2"/>
    <property type="match status" value="1"/>
</dbReference>
<feature type="transmembrane region" description="Helical" evidence="8">
    <location>
        <begin position="101"/>
        <end position="122"/>
    </location>
</feature>